<dbReference type="Proteomes" id="UP001237642">
    <property type="component" value="Unassembled WGS sequence"/>
</dbReference>
<dbReference type="FunFam" id="1.10.510.10:FF:001722">
    <property type="entry name" value="G-type lectin S-receptor-like serine/threonine-protein kinase B120"/>
    <property type="match status" value="1"/>
</dbReference>
<dbReference type="InterPro" id="IPR001245">
    <property type="entry name" value="Ser-Thr/Tyr_kinase_cat_dom"/>
</dbReference>
<dbReference type="AlphaFoldDB" id="A0AAD8HJF1"/>
<feature type="domain" description="Protein kinase" evidence="6">
    <location>
        <begin position="1"/>
        <end position="143"/>
    </location>
</feature>
<dbReference type="InterPro" id="IPR000719">
    <property type="entry name" value="Prot_kinase_dom"/>
</dbReference>
<proteinExistence type="predicted"/>
<dbReference type="GO" id="GO:0004674">
    <property type="term" value="F:protein serine/threonine kinase activity"/>
    <property type="evidence" value="ECO:0007669"/>
    <property type="project" value="UniProtKB-KW"/>
</dbReference>
<protein>
    <submittedName>
        <fullName evidence="7">Cysteine-rich RLK 10</fullName>
    </submittedName>
</protein>
<evidence type="ECO:0000313" key="7">
    <source>
        <dbReference type="EMBL" id="KAK1368437.1"/>
    </source>
</evidence>
<reference evidence="7" key="2">
    <citation type="submission" date="2023-05" db="EMBL/GenBank/DDBJ databases">
        <authorList>
            <person name="Schelkunov M.I."/>
        </authorList>
    </citation>
    <scope>NUCLEOTIDE SEQUENCE</scope>
    <source>
        <strain evidence="7">Hsosn_3</strain>
        <tissue evidence="7">Leaf</tissue>
    </source>
</reference>
<evidence type="ECO:0000256" key="2">
    <source>
        <dbReference type="ARBA" id="ARBA00022679"/>
    </source>
</evidence>
<keyword evidence="3" id="KW-0547">Nucleotide-binding</keyword>
<organism evidence="7 8">
    <name type="scientific">Heracleum sosnowskyi</name>
    <dbReference type="NCBI Taxonomy" id="360622"/>
    <lineage>
        <taxon>Eukaryota</taxon>
        <taxon>Viridiplantae</taxon>
        <taxon>Streptophyta</taxon>
        <taxon>Embryophyta</taxon>
        <taxon>Tracheophyta</taxon>
        <taxon>Spermatophyta</taxon>
        <taxon>Magnoliopsida</taxon>
        <taxon>eudicotyledons</taxon>
        <taxon>Gunneridae</taxon>
        <taxon>Pentapetalae</taxon>
        <taxon>asterids</taxon>
        <taxon>campanulids</taxon>
        <taxon>Apiales</taxon>
        <taxon>Apiaceae</taxon>
        <taxon>Apioideae</taxon>
        <taxon>apioid superclade</taxon>
        <taxon>Tordylieae</taxon>
        <taxon>Tordyliinae</taxon>
        <taxon>Heracleum</taxon>
    </lineage>
</organism>
<dbReference type="PROSITE" id="PS50011">
    <property type="entry name" value="PROTEIN_KINASE_DOM"/>
    <property type="match status" value="1"/>
</dbReference>
<dbReference type="GO" id="GO:0005886">
    <property type="term" value="C:plasma membrane"/>
    <property type="evidence" value="ECO:0007669"/>
    <property type="project" value="TreeGrafter"/>
</dbReference>
<evidence type="ECO:0000256" key="4">
    <source>
        <dbReference type="ARBA" id="ARBA00022777"/>
    </source>
</evidence>
<evidence type="ECO:0000256" key="5">
    <source>
        <dbReference type="ARBA" id="ARBA00022840"/>
    </source>
</evidence>
<dbReference type="GO" id="GO:0005524">
    <property type="term" value="F:ATP binding"/>
    <property type="evidence" value="ECO:0007669"/>
    <property type="project" value="UniProtKB-KW"/>
</dbReference>
<dbReference type="PANTHER" id="PTHR27002">
    <property type="entry name" value="RECEPTOR-LIKE SERINE/THREONINE-PROTEIN KINASE SD1-8"/>
    <property type="match status" value="1"/>
</dbReference>
<evidence type="ECO:0000259" key="6">
    <source>
        <dbReference type="PROSITE" id="PS50011"/>
    </source>
</evidence>
<dbReference type="InterPro" id="IPR011009">
    <property type="entry name" value="Kinase-like_dom_sf"/>
</dbReference>
<keyword evidence="4" id="KW-0418">Kinase</keyword>
<evidence type="ECO:0000256" key="3">
    <source>
        <dbReference type="ARBA" id="ARBA00022741"/>
    </source>
</evidence>
<sequence length="159" mass="17997">MNAKVSDFGMSRIFGINQNHGKTSRIVGTYGYMSPEYAMHGDYSVRSDVFSFGVLLLEIISGKRNSSFYQSNNAGDLLCYAWRLWRDGTPLELVDPVLSYSYSRNEVIRCIYIGLLCVQEDVDSRPSMNTVVLMLNNDSTKYAISWSVDDASITDIYPR</sequence>
<accession>A0AAD8HJF1</accession>
<evidence type="ECO:0000256" key="1">
    <source>
        <dbReference type="ARBA" id="ARBA00022527"/>
    </source>
</evidence>
<keyword evidence="1" id="KW-0723">Serine/threonine-protein kinase</keyword>
<dbReference type="PANTHER" id="PTHR27002:SF1050">
    <property type="entry name" value="CYSTEINE-RICH RECEPTOR-LIKE PROTEIN KINASE 5"/>
    <property type="match status" value="1"/>
</dbReference>
<dbReference type="SUPFAM" id="SSF56112">
    <property type="entry name" value="Protein kinase-like (PK-like)"/>
    <property type="match status" value="1"/>
</dbReference>
<keyword evidence="8" id="KW-1185">Reference proteome</keyword>
<evidence type="ECO:0000313" key="8">
    <source>
        <dbReference type="Proteomes" id="UP001237642"/>
    </source>
</evidence>
<dbReference type="Pfam" id="PF07714">
    <property type="entry name" value="PK_Tyr_Ser-Thr"/>
    <property type="match status" value="1"/>
</dbReference>
<keyword evidence="5" id="KW-0067">ATP-binding</keyword>
<gene>
    <name evidence="7" type="ORF">POM88_034529</name>
</gene>
<comment type="caution">
    <text evidence="7">The sequence shown here is derived from an EMBL/GenBank/DDBJ whole genome shotgun (WGS) entry which is preliminary data.</text>
</comment>
<keyword evidence="2" id="KW-0808">Transferase</keyword>
<reference evidence="7" key="1">
    <citation type="submission" date="2023-02" db="EMBL/GenBank/DDBJ databases">
        <title>Genome of toxic invasive species Heracleum sosnowskyi carries increased number of genes despite the absence of recent whole-genome duplications.</title>
        <authorList>
            <person name="Schelkunov M."/>
            <person name="Shtratnikova V."/>
            <person name="Makarenko M."/>
            <person name="Klepikova A."/>
            <person name="Omelchenko D."/>
            <person name="Novikova G."/>
            <person name="Obukhova E."/>
            <person name="Bogdanov V."/>
            <person name="Penin A."/>
            <person name="Logacheva M."/>
        </authorList>
    </citation>
    <scope>NUCLEOTIDE SEQUENCE</scope>
    <source>
        <strain evidence="7">Hsosn_3</strain>
        <tissue evidence="7">Leaf</tissue>
    </source>
</reference>
<dbReference type="EMBL" id="JAUIZM010000008">
    <property type="protein sequence ID" value="KAK1368437.1"/>
    <property type="molecule type" value="Genomic_DNA"/>
</dbReference>
<dbReference type="Gene3D" id="1.10.510.10">
    <property type="entry name" value="Transferase(Phosphotransferase) domain 1"/>
    <property type="match status" value="1"/>
</dbReference>
<name>A0AAD8HJF1_9APIA</name>